<feature type="compositionally biased region" description="Basic and acidic residues" evidence="1">
    <location>
        <begin position="234"/>
        <end position="244"/>
    </location>
</feature>
<name>A0A166RCE1_9AGAM</name>
<protein>
    <submittedName>
        <fullName evidence="2">Uncharacterized protein</fullName>
    </submittedName>
</protein>
<reference evidence="2 3" key="1">
    <citation type="journal article" date="2016" name="Mol. Biol. Evol.">
        <title>Comparative Genomics of Early-Diverging Mushroom-Forming Fungi Provides Insights into the Origins of Lignocellulose Decay Capabilities.</title>
        <authorList>
            <person name="Nagy L.G."/>
            <person name="Riley R."/>
            <person name="Tritt A."/>
            <person name="Adam C."/>
            <person name="Daum C."/>
            <person name="Floudas D."/>
            <person name="Sun H."/>
            <person name="Yadav J.S."/>
            <person name="Pangilinan J."/>
            <person name="Larsson K.H."/>
            <person name="Matsuura K."/>
            <person name="Barry K."/>
            <person name="Labutti K."/>
            <person name="Kuo R."/>
            <person name="Ohm R.A."/>
            <person name="Bhattacharya S.S."/>
            <person name="Shirouzu T."/>
            <person name="Yoshinaga Y."/>
            <person name="Martin F.M."/>
            <person name="Grigoriev I.V."/>
            <person name="Hibbett D.S."/>
        </authorList>
    </citation>
    <scope>NUCLEOTIDE SEQUENCE [LARGE SCALE GENOMIC DNA]</scope>
    <source>
        <strain evidence="2 3">CBS 109695</strain>
    </source>
</reference>
<dbReference type="EMBL" id="KV417505">
    <property type="protein sequence ID" value="KZP28134.1"/>
    <property type="molecule type" value="Genomic_DNA"/>
</dbReference>
<accession>A0A166RCE1</accession>
<feature type="region of interest" description="Disordered" evidence="1">
    <location>
        <begin position="607"/>
        <end position="677"/>
    </location>
</feature>
<dbReference type="AlphaFoldDB" id="A0A166RCE1"/>
<sequence length="950" mass="105786">MGSSSLLHPTTASTTPLALDPVSESLYLRLQSEIISTSLGDTGYLRRTNHLHPLVLSTVNGFQLGPGRDPTGEPYTDYVFLHAGLTIASETQTAPTPVNAFVRVFTQQTPDLPTPWLLPYPSAPISIPRPESPLDISALSIYPSMRGHYARNSKTVNRISEPISRPVPDDRFITRTPLNNGDITVDTAMTAWSSTSSIRRSARIASLPTARAITDSPPHDSRITKRRRAASSDGDYHPPPDRSRARVPSPMNTDIDTEWDQLEREITAEIAEEMAEEIRNGELHQREQASLRRFATELEEERRLNDDRAHFKFALQYLTGLTPTDDLVDTLQDESPDTLPRLLALPQFNPTPPVSPIIVARAKIPFAPAVPANAPSPVELLLGIANIPPSSAKKPLHNWPAPTPVKLELATNPTARPIPVFHVRVIPDEKEGVAEDLHKMRPREAIDIVSQPESVSFHPVPPGSLPQLVIQSSPPPQFTPMLIHEDSSNSDCSTDSLDSTEPSSPIVAIPRVDPFAHSRSVNRDGLINILSAEEARIAPTASHPYQRQLRRTISRVQSLQDSQTGMLKPFRIFLLGLMELLDLEERSRIRSAADFDATSGERKSIAHVHTPLPLPSPPHIAPVSLDESEPESEYPASISSRRRHNQDDDDPDNTPPSLSAARPTKIPQCRSRPPNFIDPRVIPIGLRAYHGMGSNNPDRELSCTVQRIPVDIRTYTIIQDPSPVPCEYIRSWSVMGGALEGLIFPGSPIPSSRHSLPVASSTADHWMGRVRELQIRRQNVELVHQFASESLTAEEQQECRSSVLIFYKRLAPNSDQLGRVRVDRAYAHARMHPVWSPLVKSTEAAFLRTAAYFMCRKGQQASADRIDQLLRTPENDDWEIREMVCRGSLEDAHRADECLRYFEQVDDEHWDYHAAEDNARAEVREWYRVRCGSPSSPTGSHCSDLASEID</sequence>
<evidence type="ECO:0000256" key="1">
    <source>
        <dbReference type="SAM" id="MobiDB-lite"/>
    </source>
</evidence>
<feature type="region of interest" description="Disordered" evidence="1">
    <location>
        <begin position="208"/>
        <end position="253"/>
    </location>
</feature>
<evidence type="ECO:0000313" key="2">
    <source>
        <dbReference type="EMBL" id="KZP28134.1"/>
    </source>
</evidence>
<feature type="region of interest" description="Disordered" evidence="1">
    <location>
        <begin position="482"/>
        <end position="506"/>
    </location>
</feature>
<evidence type="ECO:0000313" key="3">
    <source>
        <dbReference type="Proteomes" id="UP000076532"/>
    </source>
</evidence>
<organism evidence="2 3">
    <name type="scientific">Athelia psychrophila</name>
    <dbReference type="NCBI Taxonomy" id="1759441"/>
    <lineage>
        <taxon>Eukaryota</taxon>
        <taxon>Fungi</taxon>
        <taxon>Dikarya</taxon>
        <taxon>Basidiomycota</taxon>
        <taxon>Agaricomycotina</taxon>
        <taxon>Agaricomycetes</taxon>
        <taxon>Agaricomycetidae</taxon>
        <taxon>Atheliales</taxon>
        <taxon>Atheliaceae</taxon>
        <taxon>Athelia</taxon>
    </lineage>
</organism>
<proteinExistence type="predicted"/>
<gene>
    <name evidence="2" type="ORF">FIBSPDRAFT_948027</name>
</gene>
<dbReference type="Proteomes" id="UP000076532">
    <property type="component" value="Unassembled WGS sequence"/>
</dbReference>
<feature type="compositionally biased region" description="Polar residues" evidence="1">
    <location>
        <begin position="489"/>
        <end position="503"/>
    </location>
</feature>
<keyword evidence="3" id="KW-1185">Reference proteome</keyword>